<dbReference type="Proteomes" id="UP000065797">
    <property type="component" value="Unassembled WGS sequence"/>
</dbReference>
<dbReference type="Pfam" id="PF13142">
    <property type="entry name" value="DUF3960"/>
    <property type="match status" value="1"/>
</dbReference>
<dbReference type="RefSeq" id="WP_002125318.1">
    <property type="nucleotide sequence ID" value="NZ_CP009692.1"/>
</dbReference>
<dbReference type="Proteomes" id="UP000190696">
    <property type="component" value="Unassembled WGS sequence"/>
</dbReference>
<reference evidence="6 10" key="4">
    <citation type="submission" date="2020-12" db="EMBL/GenBank/DDBJ databases">
        <title>FDA dAtabase for Regulatory Grade micrObial Sequences (FDA-ARGOS): Supporting development and validation of Infectious Disease Dx tests.</title>
        <authorList>
            <person name="Nelson B."/>
            <person name="Plummer A."/>
            <person name="Tallon L."/>
            <person name="Sadzewicz L."/>
            <person name="Zhao X."/>
            <person name="Boylan J."/>
            <person name="Ott S."/>
            <person name="Bowen H."/>
            <person name="Vavikolanu K."/>
            <person name="Mehta A."/>
            <person name="Aluvathingal J."/>
            <person name="Nadendla S."/>
            <person name="Myers T."/>
            <person name="Yan Y."/>
            <person name="Sichtig H."/>
        </authorList>
    </citation>
    <scope>NUCLEOTIDE SEQUENCE [LARGE SCALE GENOMIC DNA]</scope>
    <source>
        <strain evidence="6 10">FDAARGOS_924</strain>
    </source>
</reference>
<dbReference type="Proteomes" id="UP000006976">
    <property type="component" value="Unassembled WGS sequence"/>
</dbReference>
<dbReference type="EMBL" id="LRPH01000042">
    <property type="protein sequence ID" value="KWU64741.1"/>
    <property type="molecule type" value="Genomic_DNA"/>
</dbReference>
<evidence type="ECO:0000259" key="2">
    <source>
        <dbReference type="Pfam" id="PF13142"/>
    </source>
</evidence>
<dbReference type="EMBL" id="CP065877">
    <property type="protein sequence ID" value="QQA16698.1"/>
    <property type="molecule type" value="Genomic_DNA"/>
</dbReference>
<accession>A0A0B5SDT5</accession>
<evidence type="ECO:0000313" key="8">
    <source>
        <dbReference type="Proteomes" id="UP000065797"/>
    </source>
</evidence>
<evidence type="ECO:0000313" key="9">
    <source>
        <dbReference type="Proteomes" id="UP000190696"/>
    </source>
</evidence>
<feature type="domain" description="DUF3960" evidence="2">
    <location>
        <begin position="1"/>
        <end position="89"/>
    </location>
</feature>
<dbReference type="Pfam" id="PF13112">
    <property type="entry name" value="DUF3965"/>
    <property type="match status" value="1"/>
</dbReference>
<reference evidence="3 7" key="1">
    <citation type="submission" date="2012-04" db="EMBL/GenBank/DDBJ databases">
        <title>The Genome Sequence of Bacillus cereus VD078.</title>
        <authorList>
            <consortium name="The Broad Institute Genome Sequencing Platform"/>
            <consortium name="The Broad Institute Genome Sequencing Center for Infectious Disease"/>
            <person name="Feldgarden M."/>
            <person name="Van der Auwera G.A."/>
            <person name="Mahillon J."/>
            <person name="Duprez V."/>
            <person name="Timmery S."/>
            <person name="Mattelet C."/>
            <person name="Dierick K."/>
            <person name="Sun M."/>
            <person name="Yu Z."/>
            <person name="Zhu L."/>
            <person name="Hu X."/>
            <person name="Shank E.B."/>
            <person name="Swiecicka I."/>
            <person name="Hansen B.M."/>
            <person name="Andrup L."/>
            <person name="Young S.K."/>
            <person name="Zeng Q."/>
            <person name="Gargeya S."/>
            <person name="Fitzgerald M."/>
            <person name="Haas B."/>
            <person name="Abouelleil A."/>
            <person name="Alvarado L."/>
            <person name="Arachchi H.M."/>
            <person name="Berlin A."/>
            <person name="Chapman S.B."/>
            <person name="Goldberg J."/>
            <person name="Griggs A."/>
            <person name="Gujja S."/>
            <person name="Hansen M."/>
            <person name="Howarth C."/>
            <person name="Imamovic A."/>
            <person name="Larimer J."/>
            <person name="McCowen C."/>
            <person name="Montmayeur A."/>
            <person name="Murphy C."/>
            <person name="Neiman D."/>
            <person name="Pearson M."/>
            <person name="Priest M."/>
            <person name="Roberts A."/>
            <person name="Saif S."/>
            <person name="Shea T."/>
            <person name="Sisk P."/>
            <person name="Sykes S."/>
            <person name="Wortman J."/>
            <person name="Nusbaum C."/>
            <person name="Birren B."/>
        </authorList>
    </citation>
    <scope>NUCLEOTIDE SEQUENCE [LARGE SCALE GENOMIC DNA]</scope>
    <source>
        <strain evidence="3 7">VD078</strain>
    </source>
</reference>
<reference evidence="4 8" key="2">
    <citation type="submission" date="2016-01" db="EMBL/GenBank/DDBJ databases">
        <authorList>
            <person name="McClelland M."/>
            <person name="Jain A."/>
            <person name="Saraogi P."/>
            <person name="Mendelson R."/>
            <person name="Westerman R."/>
            <person name="SanMiguel P."/>
            <person name="Csonka L."/>
        </authorList>
    </citation>
    <scope>NUCLEOTIDE SEQUENCE [LARGE SCALE GENOMIC DNA]</scope>
    <source>
        <strain evidence="4 8">PE8-15</strain>
    </source>
</reference>
<organism evidence="4 8">
    <name type="scientific">Bacillus mycoides</name>
    <dbReference type="NCBI Taxonomy" id="1405"/>
    <lineage>
        <taxon>Bacteria</taxon>
        <taxon>Bacillati</taxon>
        <taxon>Bacillota</taxon>
        <taxon>Bacilli</taxon>
        <taxon>Bacillales</taxon>
        <taxon>Bacillaceae</taxon>
        <taxon>Bacillus</taxon>
        <taxon>Bacillus cereus group</taxon>
    </lineage>
</organism>
<accession>A0A084ITY4</accession>
<name>A0A084ITY4_BACMY</name>
<evidence type="ECO:0000313" key="5">
    <source>
        <dbReference type="EMBL" id="OOR05858.1"/>
    </source>
</evidence>
<dbReference type="InterPro" id="IPR025046">
    <property type="entry name" value="DUF3960"/>
</dbReference>
<evidence type="ECO:0000259" key="1">
    <source>
        <dbReference type="Pfam" id="PF13112"/>
    </source>
</evidence>
<gene>
    <name evidence="4" type="ORF">AWW70_11565</name>
    <name evidence="5" type="ORF">BW900_14725</name>
    <name evidence="6" type="ORF">I6G81_04270</name>
    <name evidence="3" type="ORF">III_04625</name>
</gene>
<evidence type="ECO:0000313" key="6">
    <source>
        <dbReference type="EMBL" id="QQA16698.1"/>
    </source>
</evidence>
<dbReference type="AlphaFoldDB" id="A0A084ITY4"/>
<proteinExistence type="predicted"/>
<reference evidence="5 9" key="3">
    <citation type="submission" date="2017-01" db="EMBL/GenBank/DDBJ databases">
        <title>Bacillus cereus isolates.</title>
        <authorList>
            <person name="Beno S.M."/>
        </authorList>
    </citation>
    <scope>NUCLEOTIDE SEQUENCE [LARGE SCALE GENOMIC DNA]</scope>
    <source>
        <strain evidence="5 9">FSL W7-1108</strain>
    </source>
</reference>
<sequence length="383" mass="45774">MRAVQGDPNWNLVTDTYIEPNDFAELFSLLVPCHPKGEGKERTILVWKEKEFYKEENLAPFIVYGMNKVKNLPQFHKDEIPTLVRILRLCQEIGWYEEANAFMITQGLDEFVRTSLEYETWDLLTKAVALNYLIIKYRIGELTAEDVEIWDRVKFNEKCITDCKHLLSHKEVLEFTFFYMCKRAKLLSKEQLNSDMMSLAMYCNTFVYDLYTHDLLRKYRKCTDFLSYYGPSQAVLACQRAVLSQISDRLDPLKTTHVDDYLYVMKEMMEHMTIGVMDRYGHFIGKLLSYVPFFEMIQVPQHAYYCEELLYICKGIEYKEEILRNYIFIQLHDCLPSFFKLFLKNKRYATIHDILFYWCDDEQRMSLEKKYNLSFIYEKYACG</sequence>
<protein>
    <submittedName>
        <fullName evidence="6">DUF3965 domain-containing protein</fullName>
    </submittedName>
</protein>
<accession>J8IDA7</accession>
<evidence type="ECO:0000313" key="3">
    <source>
        <dbReference type="EMBL" id="EJR35466.1"/>
    </source>
</evidence>
<evidence type="ECO:0000313" key="7">
    <source>
        <dbReference type="Proteomes" id="UP000006976"/>
    </source>
</evidence>
<dbReference type="KEGG" id="bmyo:BG05_5179"/>
<keyword evidence="10" id="KW-1185">Reference proteome</keyword>
<dbReference type="EMBL" id="MUAI01000011">
    <property type="protein sequence ID" value="OOR05858.1"/>
    <property type="molecule type" value="Genomic_DNA"/>
</dbReference>
<feature type="domain" description="DUF3965" evidence="1">
    <location>
        <begin position="91"/>
        <end position="381"/>
    </location>
</feature>
<dbReference type="InterPro" id="IPR025087">
    <property type="entry name" value="DUF3965"/>
</dbReference>
<evidence type="ECO:0000313" key="10">
    <source>
        <dbReference type="Proteomes" id="UP000596196"/>
    </source>
</evidence>
<evidence type="ECO:0000313" key="4">
    <source>
        <dbReference type="EMBL" id="KWU64741.1"/>
    </source>
</evidence>
<dbReference type="Proteomes" id="UP000596196">
    <property type="component" value="Chromosome"/>
</dbReference>
<dbReference type="EMBL" id="AHEV01000030">
    <property type="protein sequence ID" value="EJR35466.1"/>
    <property type="molecule type" value="Genomic_DNA"/>
</dbReference>
<dbReference type="PATRIC" id="fig|1405.14.peg.5934"/>